<name>A0AAJ0B4T3_9PEZI</name>
<dbReference type="PANTHER" id="PTHR13774:SF32">
    <property type="entry name" value="ANTISENSE-ENHANCING SEQUENCE 1"/>
    <property type="match status" value="1"/>
</dbReference>
<dbReference type="Proteomes" id="UP001239445">
    <property type="component" value="Unassembled WGS sequence"/>
</dbReference>
<accession>A0AAJ0B4T3</accession>
<feature type="active site" evidence="1">
    <location>
        <position position="47"/>
    </location>
</feature>
<organism evidence="2 3">
    <name type="scientific">Echria macrotheca</name>
    <dbReference type="NCBI Taxonomy" id="438768"/>
    <lineage>
        <taxon>Eukaryota</taxon>
        <taxon>Fungi</taxon>
        <taxon>Dikarya</taxon>
        <taxon>Ascomycota</taxon>
        <taxon>Pezizomycotina</taxon>
        <taxon>Sordariomycetes</taxon>
        <taxon>Sordariomycetidae</taxon>
        <taxon>Sordariales</taxon>
        <taxon>Schizotheciaceae</taxon>
        <taxon>Echria</taxon>
    </lineage>
</organism>
<dbReference type="SUPFAM" id="SSF54506">
    <property type="entry name" value="Diaminopimelate epimerase-like"/>
    <property type="match status" value="1"/>
</dbReference>
<dbReference type="InterPro" id="IPR003719">
    <property type="entry name" value="Phenazine_PhzF-like"/>
</dbReference>
<protein>
    <submittedName>
        <fullName evidence="2">PhzF family phenazine biosynthesis protein</fullName>
    </submittedName>
</protein>
<dbReference type="GO" id="GO:0005737">
    <property type="term" value="C:cytoplasm"/>
    <property type="evidence" value="ECO:0007669"/>
    <property type="project" value="TreeGrafter"/>
</dbReference>
<dbReference type="PIRSF" id="PIRSF016184">
    <property type="entry name" value="PhzC_PhzF"/>
    <property type="match status" value="1"/>
</dbReference>
<dbReference type="Pfam" id="PF02567">
    <property type="entry name" value="PhzC-PhzF"/>
    <property type="match status" value="1"/>
</dbReference>
<reference evidence="2" key="1">
    <citation type="submission" date="2023-06" db="EMBL/GenBank/DDBJ databases">
        <title>Genome-scale phylogeny and comparative genomics of the fungal order Sordariales.</title>
        <authorList>
            <consortium name="Lawrence Berkeley National Laboratory"/>
            <person name="Hensen N."/>
            <person name="Bonometti L."/>
            <person name="Westerberg I."/>
            <person name="Brannstrom I.O."/>
            <person name="Guillou S."/>
            <person name="Cros-Aarteil S."/>
            <person name="Calhoun S."/>
            <person name="Haridas S."/>
            <person name="Kuo A."/>
            <person name="Mondo S."/>
            <person name="Pangilinan J."/>
            <person name="Riley R."/>
            <person name="Labutti K."/>
            <person name="Andreopoulos B."/>
            <person name="Lipzen A."/>
            <person name="Chen C."/>
            <person name="Yanf M."/>
            <person name="Daum C."/>
            <person name="Ng V."/>
            <person name="Clum A."/>
            <person name="Steindorff A."/>
            <person name="Ohm R."/>
            <person name="Martin F."/>
            <person name="Silar P."/>
            <person name="Natvig D."/>
            <person name="Lalanne C."/>
            <person name="Gautier V."/>
            <person name="Ament-Velasquez S.L."/>
            <person name="Kruys A."/>
            <person name="Hutchinson M.I."/>
            <person name="Powell A.J."/>
            <person name="Barry K."/>
            <person name="Miller A.N."/>
            <person name="Grigoriev I.V."/>
            <person name="Debuchy R."/>
            <person name="Gladieux P."/>
            <person name="Thoren M.H."/>
            <person name="Johannesson H."/>
        </authorList>
    </citation>
    <scope>NUCLEOTIDE SEQUENCE</scope>
    <source>
        <strain evidence="2">PSN4</strain>
    </source>
</reference>
<dbReference type="AlphaFoldDB" id="A0AAJ0B4T3"/>
<dbReference type="EMBL" id="MU839859">
    <property type="protein sequence ID" value="KAK1749391.1"/>
    <property type="molecule type" value="Genomic_DNA"/>
</dbReference>
<evidence type="ECO:0000313" key="3">
    <source>
        <dbReference type="Proteomes" id="UP001239445"/>
    </source>
</evidence>
<gene>
    <name evidence="2" type="ORF">QBC47DRAFT_311999</name>
</gene>
<evidence type="ECO:0000313" key="2">
    <source>
        <dbReference type="EMBL" id="KAK1749391.1"/>
    </source>
</evidence>
<keyword evidence="3" id="KW-1185">Reference proteome</keyword>
<dbReference type="PANTHER" id="PTHR13774">
    <property type="entry name" value="PHENAZINE BIOSYNTHESIS PROTEIN"/>
    <property type="match status" value="1"/>
</dbReference>
<proteinExistence type="predicted"/>
<dbReference type="NCBIfam" id="TIGR00654">
    <property type="entry name" value="PhzF_family"/>
    <property type="match status" value="1"/>
</dbReference>
<comment type="caution">
    <text evidence="2">The sequence shown here is derived from an EMBL/GenBank/DDBJ whole genome shotgun (WGS) entry which is preliminary data.</text>
</comment>
<dbReference type="GO" id="GO:0016853">
    <property type="term" value="F:isomerase activity"/>
    <property type="evidence" value="ECO:0007669"/>
    <property type="project" value="TreeGrafter"/>
</dbReference>
<dbReference type="Gene3D" id="3.10.310.10">
    <property type="entry name" value="Diaminopimelate Epimerase, Chain A, domain 1"/>
    <property type="match status" value="2"/>
</dbReference>
<sequence>MRSVPFVTVDVFTTSRFAGNPLAVIPDARDLDSAQMQSIATEFGYSESTFVLPPSSPDNTARVRIFTPTAEIPFAGHPNVGTAYVLGRQDEIFGKKAKELGGIIRFEENAGLVEVVLADSERSEVTGARIRAPAPLSVRHDVVPVDLVARCVSIDPAQVKTSPYGPVIASVGLDFAFAELVSLEALGACRPDVSVFREAASTYGAAASGFPLLAQWHSVARARARSKSKSGFFEFIRYIRARMFAPLDDVMEDPATGSASGALAAFLVSQVPEADVEVELTVEQGVEMGRRSIIELKVVKEGGQVTEVYITGQCVMVMQGTVTV</sequence>
<evidence type="ECO:0000256" key="1">
    <source>
        <dbReference type="PIRSR" id="PIRSR016184-1"/>
    </source>
</evidence>